<dbReference type="OrthoDB" id="26525at2759"/>
<evidence type="ECO:0000259" key="2">
    <source>
        <dbReference type="PROSITE" id="PS50222"/>
    </source>
</evidence>
<comment type="caution">
    <text evidence="3">The sequence shown here is derived from an EMBL/GenBank/DDBJ whole genome shotgun (WGS) entry which is preliminary data.</text>
</comment>
<evidence type="ECO:0000313" key="3">
    <source>
        <dbReference type="EMBL" id="GMI33378.1"/>
    </source>
</evidence>
<name>A0A9W7G5N4_9STRA</name>
<organism evidence="3 4">
    <name type="scientific">Triparma columacea</name>
    <dbReference type="NCBI Taxonomy" id="722753"/>
    <lineage>
        <taxon>Eukaryota</taxon>
        <taxon>Sar</taxon>
        <taxon>Stramenopiles</taxon>
        <taxon>Ochrophyta</taxon>
        <taxon>Bolidophyceae</taxon>
        <taxon>Parmales</taxon>
        <taxon>Triparmaceae</taxon>
        <taxon>Triparma</taxon>
    </lineage>
</organism>
<protein>
    <recommendedName>
        <fullName evidence="2">EF-hand domain-containing protein</fullName>
    </recommendedName>
</protein>
<feature type="domain" description="EF-hand" evidence="2">
    <location>
        <begin position="99"/>
        <end position="134"/>
    </location>
</feature>
<evidence type="ECO:0000313" key="4">
    <source>
        <dbReference type="Proteomes" id="UP001165065"/>
    </source>
</evidence>
<reference evidence="4" key="1">
    <citation type="journal article" date="2023" name="Commun. Biol.">
        <title>Genome analysis of Parmales, the sister group of diatoms, reveals the evolutionary specialization of diatoms from phago-mixotrophs to photoautotrophs.</title>
        <authorList>
            <person name="Ban H."/>
            <person name="Sato S."/>
            <person name="Yoshikawa S."/>
            <person name="Yamada K."/>
            <person name="Nakamura Y."/>
            <person name="Ichinomiya M."/>
            <person name="Sato N."/>
            <person name="Blanc-Mathieu R."/>
            <person name="Endo H."/>
            <person name="Kuwata A."/>
            <person name="Ogata H."/>
        </authorList>
    </citation>
    <scope>NUCLEOTIDE SEQUENCE [LARGE SCALE GENOMIC DNA]</scope>
</reference>
<gene>
    <name evidence="3" type="ORF">TrCOL_g788</name>
</gene>
<dbReference type="Pfam" id="PF13499">
    <property type="entry name" value="EF-hand_7"/>
    <property type="match status" value="1"/>
</dbReference>
<dbReference type="InterPro" id="IPR011992">
    <property type="entry name" value="EF-hand-dom_pair"/>
</dbReference>
<dbReference type="PROSITE" id="PS00018">
    <property type="entry name" value="EF_HAND_1"/>
    <property type="match status" value="2"/>
</dbReference>
<dbReference type="PANTHER" id="PTHR35709:SF1">
    <property type="entry name" value="PROTEIN PROTON GRADIENT REGULATION 5, CHLOROPLASTIC"/>
    <property type="match status" value="1"/>
</dbReference>
<dbReference type="Proteomes" id="UP001165065">
    <property type="component" value="Unassembled WGS sequence"/>
</dbReference>
<proteinExistence type="predicted"/>
<keyword evidence="4" id="KW-1185">Reference proteome</keyword>
<dbReference type="SUPFAM" id="SSF47473">
    <property type="entry name" value="EF-hand"/>
    <property type="match status" value="1"/>
</dbReference>
<evidence type="ECO:0000256" key="1">
    <source>
        <dbReference type="ARBA" id="ARBA00022837"/>
    </source>
</evidence>
<accession>A0A9W7G5N4</accession>
<dbReference type="InterPro" id="IPR037497">
    <property type="entry name" value="PGR5"/>
</dbReference>
<dbReference type="GO" id="GO:0009773">
    <property type="term" value="P:photosynthetic electron transport in photosystem I"/>
    <property type="evidence" value="ECO:0007669"/>
    <property type="project" value="InterPro"/>
</dbReference>
<dbReference type="GO" id="GO:0005509">
    <property type="term" value="F:calcium ion binding"/>
    <property type="evidence" value="ECO:0007669"/>
    <property type="project" value="InterPro"/>
</dbReference>
<dbReference type="SMART" id="SM00054">
    <property type="entry name" value="EFh"/>
    <property type="match status" value="1"/>
</dbReference>
<dbReference type="EMBL" id="BRYA01000030">
    <property type="protein sequence ID" value="GMI33378.1"/>
    <property type="molecule type" value="Genomic_DNA"/>
</dbReference>
<keyword evidence="1" id="KW-0106">Calcium</keyword>
<dbReference type="AlphaFoldDB" id="A0A9W7G5N4"/>
<dbReference type="GO" id="GO:0009644">
    <property type="term" value="P:response to high light intensity"/>
    <property type="evidence" value="ECO:0007669"/>
    <property type="project" value="InterPro"/>
</dbReference>
<dbReference type="InterPro" id="IPR002048">
    <property type="entry name" value="EF_hand_dom"/>
</dbReference>
<sequence length="188" mass="20520">MTNLYVSMIITLTLIISTSAYITHISKATSPLHTLSILPLSPTPTALFAGSGKQGIFSPLVEAAKLTLGEDELKQLRADVIVKHSKVIGRFVDTSDTPFGRLALKKLFEAADANGDGVLTQQEIRDACEALGFTWIDDDKSKSLVERADVDENDVIDFEEFVNSTPKVLRTNLIRLAKKNGNDLGFLV</sequence>
<dbReference type="PROSITE" id="PS50222">
    <property type="entry name" value="EF_HAND_2"/>
    <property type="match status" value="1"/>
</dbReference>
<dbReference type="InterPro" id="IPR018247">
    <property type="entry name" value="EF_Hand_1_Ca_BS"/>
</dbReference>
<dbReference type="Gene3D" id="1.10.238.10">
    <property type="entry name" value="EF-hand"/>
    <property type="match status" value="1"/>
</dbReference>
<dbReference type="PANTHER" id="PTHR35709">
    <property type="entry name" value="PROTEIN PROTON GRADIENT REGULATION 5, CHLOROPLASTIC"/>
    <property type="match status" value="1"/>
</dbReference>